<dbReference type="InterPro" id="IPR041102">
    <property type="entry name" value="UvrA_inter"/>
</dbReference>
<evidence type="ECO:0000256" key="14">
    <source>
        <dbReference type="ARBA" id="ARBA00038000"/>
    </source>
</evidence>
<evidence type="ECO:0000313" key="20">
    <source>
        <dbReference type="Proteomes" id="UP000177481"/>
    </source>
</evidence>
<dbReference type="GO" id="GO:0009381">
    <property type="term" value="F:excinuclease ABC activity"/>
    <property type="evidence" value="ECO:0007669"/>
    <property type="project" value="UniProtKB-UniRule"/>
</dbReference>
<dbReference type="GO" id="GO:0009432">
    <property type="term" value="P:SOS response"/>
    <property type="evidence" value="ECO:0007669"/>
    <property type="project" value="UniProtKB-UniRule"/>
</dbReference>
<dbReference type="GO" id="GO:0009380">
    <property type="term" value="C:excinuclease repair complex"/>
    <property type="evidence" value="ECO:0007669"/>
    <property type="project" value="InterPro"/>
</dbReference>
<dbReference type="GO" id="GO:0016887">
    <property type="term" value="F:ATP hydrolysis activity"/>
    <property type="evidence" value="ECO:0007669"/>
    <property type="project" value="InterPro"/>
</dbReference>
<dbReference type="CDD" id="cd03271">
    <property type="entry name" value="ABC_UvrA_II"/>
    <property type="match status" value="1"/>
</dbReference>
<evidence type="ECO:0000256" key="1">
    <source>
        <dbReference type="ARBA" id="ARBA00004496"/>
    </source>
</evidence>
<dbReference type="SUPFAM" id="SSF52540">
    <property type="entry name" value="P-loop containing nucleoside triphosphate hydrolases"/>
    <property type="match status" value="2"/>
</dbReference>
<reference evidence="19 20" key="1">
    <citation type="journal article" date="2016" name="Nat. Commun.">
        <title>Thousands of microbial genomes shed light on interconnected biogeochemical processes in an aquifer system.</title>
        <authorList>
            <person name="Anantharaman K."/>
            <person name="Brown C.T."/>
            <person name="Hug L.A."/>
            <person name="Sharon I."/>
            <person name="Castelle C.J."/>
            <person name="Probst A.J."/>
            <person name="Thomas B.C."/>
            <person name="Singh A."/>
            <person name="Wilkins M.J."/>
            <person name="Karaoz U."/>
            <person name="Brodie E.L."/>
            <person name="Williams K.H."/>
            <person name="Hubbard S.S."/>
            <person name="Banfield J.F."/>
        </authorList>
    </citation>
    <scope>NUCLEOTIDE SEQUENCE [LARGE SCALE GENOMIC DNA]</scope>
</reference>
<dbReference type="PROSITE" id="PS50893">
    <property type="entry name" value="ABC_TRANSPORTER_2"/>
    <property type="match status" value="1"/>
</dbReference>
<evidence type="ECO:0000313" key="19">
    <source>
        <dbReference type="EMBL" id="OGD64948.1"/>
    </source>
</evidence>
<dbReference type="AlphaFoldDB" id="A0A1F5EC04"/>
<dbReference type="InterPro" id="IPR003593">
    <property type="entry name" value="AAA+_ATPase"/>
</dbReference>
<dbReference type="InterPro" id="IPR003439">
    <property type="entry name" value="ABC_transporter-like_ATP-bd"/>
</dbReference>
<keyword evidence="11 17" id="KW-0267">Excision nuclease</keyword>
<dbReference type="GO" id="GO:0003677">
    <property type="term" value="F:DNA binding"/>
    <property type="evidence" value="ECO:0007669"/>
    <property type="project" value="UniProtKB-UniRule"/>
</dbReference>
<evidence type="ECO:0000256" key="3">
    <source>
        <dbReference type="ARBA" id="ARBA00022723"/>
    </source>
</evidence>
<dbReference type="Gene3D" id="3.40.50.300">
    <property type="entry name" value="P-loop containing nucleotide triphosphate hydrolases"/>
    <property type="match status" value="3"/>
</dbReference>
<comment type="subunit">
    <text evidence="17">Forms a heterotetramer with UvrB during the search for lesions.</text>
</comment>
<evidence type="ECO:0000256" key="7">
    <source>
        <dbReference type="ARBA" id="ARBA00022769"/>
    </source>
</evidence>
<evidence type="ECO:0000256" key="15">
    <source>
        <dbReference type="ARBA" id="ARBA00039316"/>
    </source>
</evidence>
<evidence type="ECO:0000256" key="6">
    <source>
        <dbReference type="ARBA" id="ARBA00022763"/>
    </source>
</evidence>
<keyword evidence="17" id="KW-0742">SOS response</keyword>
<keyword evidence="2 17" id="KW-0963">Cytoplasm</keyword>
<evidence type="ECO:0000256" key="17">
    <source>
        <dbReference type="HAMAP-Rule" id="MF_00205"/>
    </source>
</evidence>
<evidence type="ECO:0000256" key="16">
    <source>
        <dbReference type="ARBA" id="ARBA00042156"/>
    </source>
</evidence>
<feature type="binding site" evidence="17">
    <location>
        <begin position="653"/>
        <end position="660"/>
    </location>
    <ligand>
        <name>ATP</name>
        <dbReference type="ChEBI" id="CHEBI:30616"/>
    </ligand>
</feature>
<comment type="caution">
    <text evidence="19">The sequence shown here is derived from an EMBL/GenBank/DDBJ whole genome shotgun (WGS) entry which is preliminary data.</text>
</comment>
<dbReference type="GO" id="GO:0006289">
    <property type="term" value="P:nucleotide-excision repair"/>
    <property type="evidence" value="ECO:0007669"/>
    <property type="project" value="UniProtKB-UniRule"/>
</dbReference>
<keyword evidence="10 17" id="KW-0067">ATP-binding</keyword>
<dbReference type="STRING" id="1797471.A3A71_02785"/>
<dbReference type="PANTHER" id="PTHR43152">
    <property type="entry name" value="UVRABC SYSTEM PROTEIN A"/>
    <property type="match status" value="1"/>
</dbReference>
<protein>
    <recommendedName>
        <fullName evidence="15 17">UvrABC system protein A</fullName>
        <shortName evidence="17">UvrA protein</shortName>
    </recommendedName>
    <alternativeName>
        <fullName evidence="16 17">Excinuclease ABC subunit A</fullName>
    </alternativeName>
</protein>
<evidence type="ECO:0000256" key="9">
    <source>
        <dbReference type="ARBA" id="ARBA00022833"/>
    </source>
</evidence>
<dbReference type="Gene3D" id="1.10.8.280">
    <property type="entry name" value="ABC transporter ATPase domain-like"/>
    <property type="match status" value="1"/>
</dbReference>
<feature type="zinc finger region" description="C4-type" evidence="17">
    <location>
        <begin position="752"/>
        <end position="778"/>
    </location>
</feature>
<name>A0A1F5EC04_9BACT</name>
<dbReference type="HAMAP" id="MF_00205">
    <property type="entry name" value="UvrA"/>
    <property type="match status" value="1"/>
</dbReference>
<dbReference type="FunFam" id="1.20.1580.10:FF:000002">
    <property type="entry name" value="UvrABC system protein A"/>
    <property type="match status" value="1"/>
</dbReference>
<keyword evidence="8 17" id="KW-0863">Zinc-finger</keyword>
<evidence type="ECO:0000256" key="11">
    <source>
        <dbReference type="ARBA" id="ARBA00022881"/>
    </source>
</evidence>
<dbReference type="SMART" id="SM00382">
    <property type="entry name" value="AAA"/>
    <property type="match status" value="2"/>
</dbReference>
<feature type="domain" description="ABC transporter" evidence="18">
    <location>
        <begin position="620"/>
        <end position="949"/>
    </location>
</feature>
<dbReference type="EMBL" id="MEZX01000002">
    <property type="protein sequence ID" value="OGD64948.1"/>
    <property type="molecule type" value="Genomic_DNA"/>
</dbReference>
<dbReference type="GO" id="GO:0005737">
    <property type="term" value="C:cytoplasm"/>
    <property type="evidence" value="ECO:0007669"/>
    <property type="project" value="UniProtKB-SubCell"/>
</dbReference>
<dbReference type="Gene3D" id="3.30.190.20">
    <property type="match status" value="1"/>
</dbReference>
<keyword evidence="3 17" id="KW-0479">Metal-binding</keyword>
<keyword evidence="9 17" id="KW-0862">Zinc</keyword>
<accession>A0A1F5EC04</accession>
<comment type="caution">
    <text evidence="17">Lacks conserved residue(s) required for the propagation of feature annotation.</text>
</comment>
<evidence type="ECO:0000256" key="4">
    <source>
        <dbReference type="ARBA" id="ARBA00022737"/>
    </source>
</evidence>
<keyword evidence="6 17" id="KW-0227">DNA damage</keyword>
<keyword evidence="5 17" id="KW-0547">Nucleotide-binding</keyword>
<feature type="binding site" evidence="17">
    <location>
        <begin position="34"/>
        <end position="41"/>
    </location>
    <ligand>
        <name>ATP</name>
        <dbReference type="ChEBI" id="CHEBI:30616"/>
    </ligand>
</feature>
<keyword evidence="7 17" id="KW-0228">DNA excision</keyword>
<proteinExistence type="inferred from homology"/>
<evidence type="ECO:0000256" key="12">
    <source>
        <dbReference type="ARBA" id="ARBA00023125"/>
    </source>
</evidence>
<dbReference type="Proteomes" id="UP000177481">
    <property type="component" value="Unassembled WGS sequence"/>
</dbReference>
<sequence>MTDQDRIFVKGAREHNLKNIDLEIPRNKLVVFTGLSGSGKSSLAFDTIYAEGQRRYMESLSSYARQFLGQMEKPDVDYIEGLSPAISIDQKTVSHNPRSTVGTVTEIHDYLRLLFARIGVPYCPACGRVISRQTVDQMVDLIGTLPEGTRITVMAPVVRGRKGEYNQLLADLHRGGFGSVRVNGEIYSLSDSIKMDRYKAHNIEVIIDRLTAGISSRQRLTDALETGLKLSKGLVIISQEHKNDELLLSEDLSCPYDGFSLGEISPRSFSFNSPYGACADCHGLGYKKEISEELIIPDKTKTIVEGGIMPWTFSAVNYYGILLKNAAEHFNLSIDTPIKDLDEDQLKKVLYGTGTPFQMRLRYYSAGVAHHFHVGFKGLIAHLESRYRETDSEMVREQIERYMLTSPCNSCQGARLNKEALLVRLGHPSTPDGRSGSTKNIAEVSALTIDRARKYFDELKLNKRESAIAGKVIDEIRSRLEFLGKVGLDYLTLDRSATTLAGGESQRIRLASQIGSALVGILYVLDEPTIGLHPTDNARLIETLVRLRDLGNSVIVVEHDEETIRHADFVVDIGPGAGEHGGEIVASGTLAEVLTNKNSITAPYLTGEKTLVVPSRREIAKGHQYLTVHKASENNLKNISVNFPLGRFIAVTGVSGSGKSTLITEVLCKAVSQKLGYQTDKPGRHQDVTGTQFLDKIIEIDQSPIGRTPRSNPATYTKTFDPIRQLFAATPAARSRGYKPGRFSFNVIGGRCENCQGDGQIKIEMNFLPDVYVTCDVCKGSRYNRETLEVLWKGKNVSQVLNMTVEESLEFFANIPTIASKLKTMMEVGLGYVRLGQPATTLSGGEAQRIKLAAELAKRDTGHTLYILDEPTTGLHFADVERLLIVLQKLVDRGNTIIVIEHNMDVVKSADWLIDLGPGGGEKGGEVIAKGTPEEVSQNKDSLTGQVLEPVLFGKTKK</sequence>
<dbReference type="CDD" id="cd03270">
    <property type="entry name" value="ABC_UvrA_I"/>
    <property type="match status" value="1"/>
</dbReference>
<evidence type="ECO:0000256" key="5">
    <source>
        <dbReference type="ARBA" id="ARBA00022741"/>
    </source>
</evidence>
<dbReference type="GO" id="GO:0005524">
    <property type="term" value="F:ATP binding"/>
    <property type="evidence" value="ECO:0007669"/>
    <property type="project" value="UniProtKB-UniRule"/>
</dbReference>
<dbReference type="InterPro" id="IPR004602">
    <property type="entry name" value="UvrA"/>
</dbReference>
<dbReference type="InterPro" id="IPR017871">
    <property type="entry name" value="ABC_transporter-like_CS"/>
</dbReference>
<dbReference type="Pfam" id="PF17760">
    <property type="entry name" value="UvrA_inter"/>
    <property type="match status" value="1"/>
</dbReference>
<keyword evidence="4 17" id="KW-0677">Repeat</keyword>
<comment type="subcellular location">
    <subcellularLocation>
        <location evidence="1 17">Cytoplasm</location>
    </subcellularLocation>
</comment>
<dbReference type="Pfam" id="PF17755">
    <property type="entry name" value="UvrA_DNA-bind"/>
    <property type="match status" value="1"/>
</dbReference>
<dbReference type="GO" id="GO:0008270">
    <property type="term" value="F:zinc ion binding"/>
    <property type="evidence" value="ECO:0007669"/>
    <property type="project" value="UniProtKB-UniRule"/>
</dbReference>
<evidence type="ECO:0000256" key="8">
    <source>
        <dbReference type="ARBA" id="ARBA00022771"/>
    </source>
</evidence>
<dbReference type="PANTHER" id="PTHR43152:SF3">
    <property type="entry name" value="UVRABC SYSTEM PROTEIN A"/>
    <property type="match status" value="1"/>
</dbReference>
<dbReference type="PROSITE" id="PS00211">
    <property type="entry name" value="ABC_TRANSPORTER_1"/>
    <property type="match status" value="2"/>
</dbReference>
<dbReference type="InterPro" id="IPR027417">
    <property type="entry name" value="P-loop_NTPase"/>
</dbReference>
<dbReference type="Gene3D" id="1.20.1580.10">
    <property type="entry name" value="ABC transporter ATPase like domain"/>
    <property type="match status" value="3"/>
</dbReference>
<comment type="similarity">
    <text evidence="14 17">Belongs to the ABC transporter superfamily. UvrA family.</text>
</comment>
<evidence type="ECO:0000256" key="10">
    <source>
        <dbReference type="ARBA" id="ARBA00022840"/>
    </source>
</evidence>
<dbReference type="InterPro" id="IPR041552">
    <property type="entry name" value="UvrA_DNA-bd"/>
</dbReference>
<gene>
    <name evidence="17" type="primary">uvrA</name>
    <name evidence="19" type="ORF">A3A71_02785</name>
</gene>
<organism evidence="19 20">
    <name type="scientific">Candidatus Berkelbacteria bacterium RIFCSPLOWO2_01_FULL_50_28</name>
    <dbReference type="NCBI Taxonomy" id="1797471"/>
    <lineage>
        <taxon>Bacteria</taxon>
        <taxon>Candidatus Berkelbacteria</taxon>
    </lineage>
</organism>
<evidence type="ECO:0000259" key="18">
    <source>
        <dbReference type="PROSITE" id="PS50893"/>
    </source>
</evidence>
<keyword evidence="13 17" id="KW-0234">DNA repair</keyword>
<keyword evidence="12 17" id="KW-0238">DNA-binding</keyword>
<dbReference type="NCBIfam" id="TIGR00630">
    <property type="entry name" value="uvra"/>
    <property type="match status" value="1"/>
</dbReference>
<evidence type="ECO:0000256" key="2">
    <source>
        <dbReference type="ARBA" id="ARBA00022490"/>
    </source>
</evidence>
<evidence type="ECO:0000256" key="13">
    <source>
        <dbReference type="ARBA" id="ARBA00023204"/>
    </source>
</evidence>
<dbReference type="NCBIfam" id="NF001503">
    <property type="entry name" value="PRK00349.1"/>
    <property type="match status" value="1"/>
</dbReference>
<comment type="function">
    <text evidence="17">The UvrABC repair system catalyzes the recognition and processing of DNA lesions. UvrA is an ATPase and a DNA-binding protein. A damage recognition complex composed of 2 UvrA and 2 UvrB subunits scans DNA for abnormalities. When the presence of a lesion has been verified by UvrB, the UvrA molecules dissociate.</text>
</comment>